<feature type="compositionally biased region" description="Basic residues" evidence="1">
    <location>
        <begin position="1"/>
        <end position="16"/>
    </location>
</feature>
<dbReference type="EMBL" id="BARW01008467">
    <property type="protein sequence ID" value="GAI84667.1"/>
    <property type="molecule type" value="Genomic_DNA"/>
</dbReference>
<sequence>LLQGKKMKRPRIKKARKESTRKGKGPNPNRISVPWGRGASEYRPGLFTKKYFVEHGEACAADIYYAISQEIERLNKERIEIGEKPFQRPNYSSFATYFHWFKLLGLVESVDRYEAAIYPFLQRRHFYRLTDRGRAEVKAWEDPVRTAHPEFG</sequence>
<gene>
    <name evidence="2" type="ORF">S12H4_17339</name>
</gene>
<evidence type="ECO:0000256" key="1">
    <source>
        <dbReference type="SAM" id="MobiDB-lite"/>
    </source>
</evidence>
<feature type="region of interest" description="Disordered" evidence="1">
    <location>
        <begin position="1"/>
        <end position="34"/>
    </location>
</feature>
<feature type="non-terminal residue" evidence="2">
    <location>
        <position position="1"/>
    </location>
</feature>
<proteinExistence type="predicted"/>
<accession>X1RV78</accession>
<protein>
    <submittedName>
        <fullName evidence="2">Uncharacterized protein</fullName>
    </submittedName>
</protein>
<comment type="caution">
    <text evidence="2">The sequence shown here is derived from an EMBL/GenBank/DDBJ whole genome shotgun (WGS) entry which is preliminary data.</text>
</comment>
<reference evidence="2" key="1">
    <citation type="journal article" date="2014" name="Front. Microbiol.">
        <title>High frequency of phylogenetically diverse reductive dehalogenase-homologous genes in deep subseafloor sedimentary metagenomes.</title>
        <authorList>
            <person name="Kawai M."/>
            <person name="Futagami T."/>
            <person name="Toyoda A."/>
            <person name="Takaki Y."/>
            <person name="Nishi S."/>
            <person name="Hori S."/>
            <person name="Arai W."/>
            <person name="Tsubouchi T."/>
            <person name="Morono Y."/>
            <person name="Uchiyama I."/>
            <person name="Ito T."/>
            <person name="Fujiyama A."/>
            <person name="Inagaki F."/>
            <person name="Takami H."/>
        </authorList>
    </citation>
    <scope>NUCLEOTIDE SEQUENCE</scope>
    <source>
        <strain evidence="2">Expedition CK06-06</strain>
    </source>
</reference>
<organism evidence="2">
    <name type="scientific">marine sediment metagenome</name>
    <dbReference type="NCBI Taxonomy" id="412755"/>
    <lineage>
        <taxon>unclassified sequences</taxon>
        <taxon>metagenomes</taxon>
        <taxon>ecological metagenomes</taxon>
    </lineage>
</organism>
<evidence type="ECO:0000313" key="2">
    <source>
        <dbReference type="EMBL" id="GAI84667.1"/>
    </source>
</evidence>
<dbReference type="AlphaFoldDB" id="X1RV78"/>
<name>X1RV78_9ZZZZ</name>